<feature type="region of interest" description="Disordered" evidence="1">
    <location>
        <begin position="121"/>
        <end position="173"/>
    </location>
</feature>
<dbReference type="AlphaFoldDB" id="A0A3N4IV83"/>
<feature type="region of interest" description="Disordered" evidence="1">
    <location>
        <begin position="1"/>
        <end position="74"/>
    </location>
</feature>
<dbReference type="Proteomes" id="UP000276215">
    <property type="component" value="Unassembled WGS sequence"/>
</dbReference>
<feature type="transmembrane region" description="Helical" evidence="2">
    <location>
        <begin position="85"/>
        <end position="107"/>
    </location>
</feature>
<feature type="compositionally biased region" description="Polar residues" evidence="1">
    <location>
        <begin position="22"/>
        <end position="44"/>
    </location>
</feature>
<gene>
    <name evidence="3" type="ORF">L873DRAFT_1795663</name>
</gene>
<sequence>MSRPSASSSSVESPYDSVYPPESSNPSSKGSPLLNQLDRTTNDQALVRRARGESEPEDTDGKTPLAPNMPQPTEGFRGAAPALHYPAMIACLLYSLFMFSFQIIFTLGRMLYDLYNQNQNNPERPANPPHEHPLASNMTFDYNNRNPDTNSSGSTTTNNHTTGKKSYGKNARNDFRQATFN</sequence>
<keyword evidence="2" id="KW-0472">Membrane</keyword>
<organism evidence="3 4">
    <name type="scientific">Choiromyces venosus 120613-1</name>
    <dbReference type="NCBI Taxonomy" id="1336337"/>
    <lineage>
        <taxon>Eukaryota</taxon>
        <taxon>Fungi</taxon>
        <taxon>Dikarya</taxon>
        <taxon>Ascomycota</taxon>
        <taxon>Pezizomycotina</taxon>
        <taxon>Pezizomycetes</taxon>
        <taxon>Pezizales</taxon>
        <taxon>Tuberaceae</taxon>
        <taxon>Choiromyces</taxon>
    </lineage>
</organism>
<feature type="compositionally biased region" description="Low complexity" evidence="1">
    <location>
        <begin position="149"/>
        <end position="161"/>
    </location>
</feature>
<evidence type="ECO:0000313" key="4">
    <source>
        <dbReference type="Proteomes" id="UP000276215"/>
    </source>
</evidence>
<keyword evidence="2" id="KW-0812">Transmembrane</keyword>
<feature type="compositionally biased region" description="Polar residues" evidence="1">
    <location>
        <begin position="136"/>
        <end position="148"/>
    </location>
</feature>
<name>A0A3N4IV83_9PEZI</name>
<proteinExistence type="predicted"/>
<keyword evidence="4" id="KW-1185">Reference proteome</keyword>
<keyword evidence="2" id="KW-1133">Transmembrane helix</keyword>
<feature type="compositionally biased region" description="Low complexity" evidence="1">
    <location>
        <begin position="1"/>
        <end position="21"/>
    </location>
</feature>
<evidence type="ECO:0000256" key="2">
    <source>
        <dbReference type="SAM" id="Phobius"/>
    </source>
</evidence>
<reference evidence="3 4" key="1">
    <citation type="journal article" date="2018" name="Nat. Ecol. Evol.">
        <title>Pezizomycetes genomes reveal the molecular basis of ectomycorrhizal truffle lifestyle.</title>
        <authorList>
            <person name="Murat C."/>
            <person name="Payen T."/>
            <person name="Noel B."/>
            <person name="Kuo A."/>
            <person name="Morin E."/>
            <person name="Chen J."/>
            <person name="Kohler A."/>
            <person name="Krizsan K."/>
            <person name="Balestrini R."/>
            <person name="Da Silva C."/>
            <person name="Montanini B."/>
            <person name="Hainaut M."/>
            <person name="Levati E."/>
            <person name="Barry K.W."/>
            <person name="Belfiori B."/>
            <person name="Cichocki N."/>
            <person name="Clum A."/>
            <person name="Dockter R.B."/>
            <person name="Fauchery L."/>
            <person name="Guy J."/>
            <person name="Iotti M."/>
            <person name="Le Tacon F."/>
            <person name="Lindquist E.A."/>
            <person name="Lipzen A."/>
            <person name="Malagnac F."/>
            <person name="Mello A."/>
            <person name="Molinier V."/>
            <person name="Miyauchi S."/>
            <person name="Poulain J."/>
            <person name="Riccioni C."/>
            <person name="Rubini A."/>
            <person name="Sitrit Y."/>
            <person name="Splivallo R."/>
            <person name="Traeger S."/>
            <person name="Wang M."/>
            <person name="Zifcakova L."/>
            <person name="Wipf D."/>
            <person name="Zambonelli A."/>
            <person name="Paolocci F."/>
            <person name="Nowrousian M."/>
            <person name="Ottonello S."/>
            <person name="Baldrian P."/>
            <person name="Spatafora J.W."/>
            <person name="Henrissat B."/>
            <person name="Nagy L.G."/>
            <person name="Aury J.M."/>
            <person name="Wincker P."/>
            <person name="Grigoriev I.V."/>
            <person name="Bonfante P."/>
            <person name="Martin F.M."/>
        </authorList>
    </citation>
    <scope>NUCLEOTIDE SEQUENCE [LARGE SCALE GENOMIC DNA]</scope>
    <source>
        <strain evidence="3 4">120613-1</strain>
    </source>
</reference>
<evidence type="ECO:0000313" key="3">
    <source>
        <dbReference type="EMBL" id="RPA90112.1"/>
    </source>
</evidence>
<protein>
    <submittedName>
        <fullName evidence="3">Uncharacterized protein</fullName>
    </submittedName>
</protein>
<accession>A0A3N4IV83</accession>
<evidence type="ECO:0000256" key="1">
    <source>
        <dbReference type="SAM" id="MobiDB-lite"/>
    </source>
</evidence>
<dbReference type="EMBL" id="ML120540">
    <property type="protein sequence ID" value="RPA90112.1"/>
    <property type="molecule type" value="Genomic_DNA"/>
</dbReference>